<dbReference type="GO" id="GO:0006098">
    <property type="term" value="P:pentose-phosphate shunt"/>
    <property type="evidence" value="ECO:0007669"/>
    <property type="project" value="InterPro"/>
</dbReference>
<evidence type="ECO:0000313" key="3">
    <source>
        <dbReference type="EMBL" id="VAX02882.1"/>
    </source>
</evidence>
<dbReference type="GO" id="GO:0005975">
    <property type="term" value="P:carbohydrate metabolic process"/>
    <property type="evidence" value="ECO:0007669"/>
    <property type="project" value="InterPro"/>
</dbReference>
<dbReference type="EC" id="3.1.1.31" evidence="3"/>
<reference evidence="3" key="1">
    <citation type="submission" date="2018-06" db="EMBL/GenBank/DDBJ databases">
        <authorList>
            <person name="Zhirakovskaya E."/>
        </authorList>
    </citation>
    <scope>NUCLEOTIDE SEQUENCE</scope>
</reference>
<proteinExistence type="inferred from homology"/>
<dbReference type="AlphaFoldDB" id="A0A3B1AGG8"/>
<dbReference type="GO" id="GO:0017057">
    <property type="term" value="F:6-phosphogluconolactonase activity"/>
    <property type="evidence" value="ECO:0007669"/>
    <property type="project" value="UniProtKB-EC"/>
</dbReference>
<dbReference type="InterPro" id="IPR006148">
    <property type="entry name" value="Glc/Gal-6P_isomerase"/>
</dbReference>
<dbReference type="PANTHER" id="PTHR11054:SF0">
    <property type="entry name" value="6-PHOSPHOGLUCONOLACTONASE"/>
    <property type="match status" value="1"/>
</dbReference>
<dbReference type="NCBIfam" id="TIGR01198">
    <property type="entry name" value="pgl"/>
    <property type="match status" value="1"/>
</dbReference>
<dbReference type="SUPFAM" id="SSF100950">
    <property type="entry name" value="NagB/RpiA/CoA transferase-like"/>
    <property type="match status" value="1"/>
</dbReference>
<dbReference type="PANTHER" id="PTHR11054">
    <property type="entry name" value="6-PHOSPHOGLUCONOLACTONASE"/>
    <property type="match status" value="1"/>
</dbReference>
<name>A0A3B1AGG8_9ZZZZ</name>
<accession>A0A3B1AGG8</accession>
<sequence>MRQDWRIFDDAEAVARATAERILDSATQAIETRGQFKLVLAGGTTPAQAYRLLRAADADWGKWFIYFGDERCLPADHPERNSVMAGENWLAHMALPAENIFPIPTEEGIDRAVEKYTAIVETALPFDLVLLGMGEDGHTASLFPGHPLDALATVVAVHDAPKPPPQRVSLGLAALNAAREVLIIVTGRGKQAAVQCWQAGEDLPIAHVHGQDGVDVYIDSAAVGDV</sequence>
<comment type="similarity">
    <text evidence="1">Belongs to the glucosamine/galactosamine-6-phosphate isomerase family. 6-phosphogluconolactonase subfamily.</text>
</comment>
<organism evidence="3">
    <name type="scientific">hydrothermal vent metagenome</name>
    <dbReference type="NCBI Taxonomy" id="652676"/>
    <lineage>
        <taxon>unclassified sequences</taxon>
        <taxon>metagenomes</taxon>
        <taxon>ecological metagenomes</taxon>
    </lineage>
</organism>
<feature type="domain" description="Glucosamine/galactosamine-6-phosphate isomerase" evidence="2">
    <location>
        <begin position="10"/>
        <end position="212"/>
    </location>
</feature>
<keyword evidence="3" id="KW-0378">Hydrolase</keyword>
<dbReference type="CDD" id="cd01400">
    <property type="entry name" value="6PGL"/>
    <property type="match status" value="1"/>
</dbReference>
<evidence type="ECO:0000259" key="2">
    <source>
        <dbReference type="Pfam" id="PF01182"/>
    </source>
</evidence>
<dbReference type="Pfam" id="PF01182">
    <property type="entry name" value="Glucosamine_iso"/>
    <property type="match status" value="1"/>
</dbReference>
<dbReference type="EMBL" id="UOFU01000298">
    <property type="protein sequence ID" value="VAX02882.1"/>
    <property type="molecule type" value="Genomic_DNA"/>
</dbReference>
<protein>
    <submittedName>
        <fullName evidence="3">6-phosphogluconolactonase, eukaryotic type</fullName>
        <ecNumber evidence="3">3.1.1.31</ecNumber>
    </submittedName>
</protein>
<dbReference type="Gene3D" id="3.40.50.1360">
    <property type="match status" value="1"/>
</dbReference>
<evidence type="ECO:0000256" key="1">
    <source>
        <dbReference type="ARBA" id="ARBA00010662"/>
    </source>
</evidence>
<dbReference type="InterPro" id="IPR039104">
    <property type="entry name" value="6PGL"/>
</dbReference>
<dbReference type="InterPro" id="IPR037171">
    <property type="entry name" value="NagB/RpiA_transferase-like"/>
</dbReference>
<dbReference type="InterPro" id="IPR005900">
    <property type="entry name" value="6-phosphogluconolactonase_DevB"/>
</dbReference>
<gene>
    <name evidence="3" type="ORF">MNBD_GAMMA20-536</name>
</gene>